<organism evidence="1 2">
    <name type="scientific">Rhipicephalus microplus</name>
    <name type="common">Cattle tick</name>
    <name type="synonym">Boophilus microplus</name>
    <dbReference type="NCBI Taxonomy" id="6941"/>
    <lineage>
        <taxon>Eukaryota</taxon>
        <taxon>Metazoa</taxon>
        <taxon>Ecdysozoa</taxon>
        <taxon>Arthropoda</taxon>
        <taxon>Chelicerata</taxon>
        <taxon>Arachnida</taxon>
        <taxon>Acari</taxon>
        <taxon>Parasitiformes</taxon>
        <taxon>Ixodida</taxon>
        <taxon>Ixodoidea</taxon>
        <taxon>Ixodidae</taxon>
        <taxon>Rhipicephalinae</taxon>
        <taxon>Rhipicephalus</taxon>
        <taxon>Boophilus</taxon>
    </lineage>
</organism>
<proteinExistence type="predicted"/>
<dbReference type="Proteomes" id="UP000821866">
    <property type="component" value="Chromosome 9"/>
</dbReference>
<dbReference type="AlphaFoldDB" id="A0A9J6D750"/>
<comment type="caution">
    <text evidence="1">The sequence shown here is derived from an EMBL/GenBank/DDBJ whole genome shotgun (WGS) entry which is preliminary data.</text>
</comment>
<accession>A0A9J6D750</accession>
<sequence length="117" mass="12985">MSTCHHFGPTAPAHGFCRSRRTSVYGKSPAKRPGTGISCPAYLRTVADDLADILASPHPSHPYDTLKAAIISRKSEYEHSRLQQVITGSVLGDRCPSQLLRRTRQLLGRRHSLVDFF</sequence>
<name>A0A9J6D750_RHIMP</name>
<gene>
    <name evidence="1" type="ORF">HPB51_021686</name>
</gene>
<evidence type="ECO:0008006" key="3">
    <source>
        <dbReference type="Google" id="ProtNLM"/>
    </source>
</evidence>
<keyword evidence="2" id="KW-1185">Reference proteome</keyword>
<reference evidence="1" key="2">
    <citation type="submission" date="2021-09" db="EMBL/GenBank/DDBJ databases">
        <authorList>
            <person name="Jia N."/>
            <person name="Wang J."/>
            <person name="Shi W."/>
            <person name="Du L."/>
            <person name="Sun Y."/>
            <person name="Zhan W."/>
            <person name="Jiang J."/>
            <person name="Wang Q."/>
            <person name="Zhang B."/>
            <person name="Ji P."/>
            <person name="Sakyi L.B."/>
            <person name="Cui X."/>
            <person name="Yuan T."/>
            <person name="Jiang B."/>
            <person name="Yang W."/>
            <person name="Lam T.T.-Y."/>
            <person name="Chang Q."/>
            <person name="Ding S."/>
            <person name="Wang X."/>
            <person name="Zhu J."/>
            <person name="Ruan X."/>
            <person name="Zhao L."/>
            <person name="Wei J."/>
            <person name="Que T."/>
            <person name="Du C."/>
            <person name="Cheng J."/>
            <person name="Dai P."/>
            <person name="Han X."/>
            <person name="Huang E."/>
            <person name="Gao Y."/>
            <person name="Liu J."/>
            <person name="Shao H."/>
            <person name="Ye R."/>
            <person name="Li L."/>
            <person name="Wei W."/>
            <person name="Wang X."/>
            <person name="Wang C."/>
            <person name="Huo Q."/>
            <person name="Li W."/>
            <person name="Guo W."/>
            <person name="Chen H."/>
            <person name="Chen S."/>
            <person name="Zhou L."/>
            <person name="Zhou L."/>
            <person name="Ni X."/>
            <person name="Tian J."/>
            <person name="Zhou Y."/>
            <person name="Sheng Y."/>
            <person name="Liu T."/>
            <person name="Pan Y."/>
            <person name="Xia L."/>
            <person name="Li J."/>
            <person name="Zhao F."/>
            <person name="Cao W."/>
        </authorList>
    </citation>
    <scope>NUCLEOTIDE SEQUENCE</scope>
    <source>
        <strain evidence="1">Rmic-2018</strain>
        <tissue evidence="1">Larvae</tissue>
    </source>
</reference>
<reference evidence="1" key="1">
    <citation type="journal article" date="2020" name="Cell">
        <title>Large-Scale Comparative Analyses of Tick Genomes Elucidate Their Genetic Diversity and Vector Capacities.</title>
        <authorList>
            <consortium name="Tick Genome and Microbiome Consortium (TIGMIC)"/>
            <person name="Jia N."/>
            <person name="Wang J."/>
            <person name="Shi W."/>
            <person name="Du L."/>
            <person name="Sun Y."/>
            <person name="Zhan W."/>
            <person name="Jiang J.F."/>
            <person name="Wang Q."/>
            <person name="Zhang B."/>
            <person name="Ji P."/>
            <person name="Bell-Sakyi L."/>
            <person name="Cui X.M."/>
            <person name="Yuan T.T."/>
            <person name="Jiang B.G."/>
            <person name="Yang W.F."/>
            <person name="Lam T.T."/>
            <person name="Chang Q.C."/>
            <person name="Ding S.J."/>
            <person name="Wang X.J."/>
            <person name="Zhu J.G."/>
            <person name="Ruan X.D."/>
            <person name="Zhao L."/>
            <person name="Wei J.T."/>
            <person name="Ye R.Z."/>
            <person name="Que T.C."/>
            <person name="Du C.H."/>
            <person name="Zhou Y.H."/>
            <person name="Cheng J.X."/>
            <person name="Dai P.F."/>
            <person name="Guo W.B."/>
            <person name="Han X.H."/>
            <person name="Huang E.J."/>
            <person name="Li L.F."/>
            <person name="Wei W."/>
            <person name="Gao Y.C."/>
            <person name="Liu J.Z."/>
            <person name="Shao H.Z."/>
            <person name="Wang X."/>
            <person name="Wang C.C."/>
            <person name="Yang T.C."/>
            <person name="Huo Q.B."/>
            <person name="Li W."/>
            <person name="Chen H.Y."/>
            <person name="Chen S.E."/>
            <person name="Zhou L.G."/>
            <person name="Ni X.B."/>
            <person name="Tian J.H."/>
            <person name="Sheng Y."/>
            <person name="Liu T."/>
            <person name="Pan Y.S."/>
            <person name="Xia L.Y."/>
            <person name="Li J."/>
            <person name="Zhao F."/>
            <person name="Cao W.C."/>
        </authorList>
    </citation>
    <scope>NUCLEOTIDE SEQUENCE</scope>
    <source>
        <strain evidence="1">Rmic-2018</strain>
    </source>
</reference>
<protein>
    <recommendedName>
        <fullName evidence="3">Tick transposon</fullName>
    </recommendedName>
</protein>
<evidence type="ECO:0000313" key="2">
    <source>
        <dbReference type="Proteomes" id="UP000821866"/>
    </source>
</evidence>
<dbReference type="EMBL" id="JABSTU010000011">
    <property type="protein sequence ID" value="KAH8009888.1"/>
    <property type="molecule type" value="Genomic_DNA"/>
</dbReference>
<evidence type="ECO:0000313" key="1">
    <source>
        <dbReference type="EMBL" id="KAH8009888.1"/>
    </source>
</evidence>